<dbReference type="AlphaFoldDB" id="A0A850Q5M9"/>
<dbReference type="PANTHER" id="PTHR39323">
    <property type="entry name" value="BLR1149 PROTEIN"/>
    <property type="match status" value="1"/>
</dbReference>
<feature type="domain" description="Calcineurin-like phosphoesterase" evidence="1">
    <location>
        <begin position="28"/>
        <end position="124"/>
    </location>
</feature>
<dbReference type="NCBIfam" id="TIGR04123">
    <property type="entry name" value="P_estr_lig_assc"/>
    <property type="match status" value="1"/>
</dbReference>
<dbReference type="Proteomes" id="UP000592216">
    <property type="component" value="Unassembled WGS sequence"/>
</dbReference>
<dbReference type="GO" id="GO:0016787">
    <property type="term" value="F:hydrolase activity"/>
    <property type="evidence" value="ECO:0007669"/>
    <property type="project" value="UniProtKB-KW"/>
</dbReference>
<name>A0A850Q5M9_9RHOB</name>
<dbReference type="PIRSF" id="PIRSF000887">
    <property type="entry name" value="Pesterase_MJ0037"/>
    <property type="match status" value="1"/>
</dbReference>
<dbReference type="InterPro" id="IPR026336">
    <property type="entry name" value="PdeM-like"/>
</dbReference>
<dbReference type="InterPro" id="IPR024173">
    <property type="entry name" value="Pesterase_MJ0037-like"/>
</dbReference>
<dbReference type="EMBL" id="JABCJE010000005">
    <property type="protein sequence ID" value="NVO24254.1"/>
    <property type="molecule type" value="Genomic_DNA"/>
</dbReference>
<organism evidence="2 3">
    <name type="scientific">Donghicola mangrovi</name>
    <dbReference type="NCBI Taxonomy" id="2729614"/>
    <lineage>
        <taxon>Bacteria</taxon>
        <taxon>Pseudomonadati</taxon>
        <taxon>Pseudomonadota</taxon>
        <taxon>Alphaproteobacteria</taxon>
        <taxon>Rhodobacterales</taxon>
        <taxon>Roseobacteraceae</taxon>
        <taxon>Donghicola</taxon>
    </lineage>
</organism>
<gene>
    <name evidence="2" type="primary">pdeM</name>
    <name evidence="2" type="ORF">HJ536_12885</name>
</gene>
<evidence type="ECO:0000313" key="2">
    <source>
        <dbReference type="EMBL" id="NVO24254.1"/>
    </source>
</evidence>
<dbReference type="EC" id="3.1.-.-" evidence="2"/>
<keyword evidence="2" id="KW-0540">Nuclease</keyword>
<evidence type="ECO:0000313" key="3">
    <source>
        <dbReference type="Proteomes" id="UP000592216"/>
    </source>
</evidence>
<dbReference type="Pfam" id="PF00149">
    <property type="entry name" value="Metallophos"/>
    <property type="match status" value="1"/>
</dbReference>
<sequence>MSILTFAFCGTELEALPSGALFWPAHDLLCVSDLHLGKSERIARRGGTLLPPYETAATLTRLEQAIDLTRPKTVVCLGDSFDDLAAGEALPNRDRDWLFRLQAGREWIWIEGNHDPAPLDLAGTHMAELRLGPLTFRHIAEQGAQGEISGHYHPKAAITLRGRHISRPCFLRSADRVILPAFGAYTGGLKCSDPVLKGLMDASAVALLTGPQITPLPYGKVR</sequence>
<keyword evidence="2" id="KW-0378">Hydrolase</keyword>
<keyword evidence="2" id="KW-0436">Ligase</keyword>
<dbReference type="InterPro" id="IPR004843">
    <property type="entry name" value="Calcineurin-like_PHP"/>
</dbReference>
<proteinExistence type="predicted"/>
<dbReference type="InterPro" id="IPR029052">
    <property type="entry name" value="Metallo-depent_PP-like"/>
</dbReference>
<dbReference type="GO" id="GO:0016874">
    <property type="term" value="F:ligase activity"/>
    <property type="evidence" value="ECO:0007669"/>
    <property type="project" value="UniProtKB-KW"/>
</dbReference>
<keyword evidence="2" id="KW-0255">Endonuclease</keyword>
<evidence type="ECO:0000259" key="1">
    <source>
        <dbReference type="Pfam" id="PF00149"/>
    </source>
</evidence>
<accession>A0A850Q5M9</accession>
<comment type="caution">
    <text evidence="2">The sequence shown here is derived from an EMBL/GenBank/DDBJ whole genome shotgun (WGS) entry which is preliminary data.</text>
</comment>
<reference evidence="2 3" key="1">
    <citation type="submission" date="2020-04" db="EMBL/GenBank/DDBJ databases">
        <title>Donghicola sp., a member of the Rhodobacteraceae family isolated from mangrove forest in Thailand.</title>
        <authorList>
            <person name="Charoenyingcharoen P."/>
            <person name="Yukphan P."/>
        </authorList>
    </citation>
    <scope>NUCLEOTIDE SEQUENCE [LARGE SCALE GENOMIC DNA]</scope>
    <source>
        <strain evidence="2 3">B5-SW-15</strain>
    </source>
</reference>
<dbReference type="SUPFAM" id="SSF56300">
    <property type="entry name" value="Metallo-dependent phosphatases"/>
    <property type="match status" value="1"/>
</dbReference>
<dbReference type="Gene3D" id="3.60.21.10">
    <property type="match status" value="1"/>
</dbReference>
<dbReference type="GO" id="GO:0004519">
    <property type="term" value="F:endonuclease activity"/>
    <property type="evidence" value="ECO:0007669"/>
    <property type="project" value="UniProtKB-KW"/>
</dbReference>
<protein>
    <submittedName>
        <fullName evidence="2">Ligase-associated DNA damage response endonuclease PdeM</fullName>
        <ecNumber evidence="2">3.1.-.-</ecNumber>
    </submittedName>
</protein>
<dbReference type="PANTHER" id="PTHR39323:SF1">
    <property type="entry name" value="BLR1149 PROTEIN"/>
    <property type="match status" value="1"/>
</dbReference>